<dbReference type="CDD" id="cd08504">
    <property type="entry name" value="PBP2_OppA"/>
    <property type="match status" value="1"/>
</dbReference>
<feature type="chain" id="PRO_5039638240" evidence="8">
    <location>
        <begin position="23"/>
        <end position="653"/>
    </location>
</feature>
<evidence type="ECO:0000256" key="6">
    <source>
        <dbReference type="ARBA" id="ARBA00022927"/>
    </source>
</evidence>
<dbReference type="Gene3D" id="3.90.76.10">
    <property type="entry name" value="Dipeptide-binding Protein, Domain 1"/>
    <property type="match status" value="1"/>
</dbReference>
<feature type="domain" description="Solute-binding protein family 5" evidence="9">
    <location>
        <begin position="75"/>
        <end position="518"/>
    </location>
</feature>
<dbReference type="Pfam" id="PF00496">
    <property type="entry name" value="SBP_bac_5"/>
    <property type="match status" value="1"/>
</dbReference>
<dbReference type="Gene3D" id="3.40.190.10">
    <property type="entry name" value="Periplasmic binding protein-like II"/>
    <property type="match status" value="1"/>
</dbReference>
<name>S9RC28_STROR</name>
<dbReference type="InterPro" id="IPR039424">
    <property type="entry name" value="SBP_5"/>
</dbReference>
<dbReference type="SUPFAM" id="SSF53850">
    <property type="entry name" value="Periplasmic binding protein-like II"/>
    <property type="match status" value="1"/>
</dbReference>
<evidence type="ECO:0000259" key="9">
    <source>
        <dbReference type="Pfam" id="PF00496"/>
    </source>
</evidence>
<evidence type="ECO:0000256" key="8">
    <source>
        <dbReference type="SAM" id="SignalP"/>
    </source>
</evidence>
<gene>
    <name evidence="10" type="ORF">L698_01945</name>
</gene>
<dbReference type="RefSeq" id="WP_007520663.1">
    <property type="nucleotide sequence ID" value="NZ_ASXA01000001.1"/>
</dbReference>
<feature type="signal peptide" evidence="8">
    <location>
        <begin position="1"/>
        <end position="22"/>
    </location>
</feature>
<dbReference type="PANTHER" id="PTHR30290">
    <property type="entry name" value="PERIPLASMIC BINDING COMPONENT OF ABC TRANSPORTER"/>
    <property type="match status" value="1"/>
</dbReference>
<accession>S9RC28</accession>
<reference evidence="10 11" key="1">
    <citation type="journal article" date="2014" name="J. Clin. Microbiol.">
        <title>Characterization of Streptococcus tigurinus Small-Colony Variants Causing Prosthetic Joint Infection by Comparative Whole-Genome Analyses.</title>
        <authorList>
            <person name="Zbinden A."/>
            <person name="Quiblier C."/>
            <person name="Hernandez D."/>
            <person name="Herzog K."/>
            <person name="Bodler P."/>
            <person name="Senn M.M."/>
            <person name="Gizard Y."/>
            <person name="Schrenzel J."/>
            <person name="Francois P."/>
        </authorList>
    </citation>
    <scope>NUCLEOTIDE SEQUENCE [LARGE SCALE GENOMIC DNA]</scope>
    <source>
        <strain evidence="10 11">2426</strain>
    </source>
</reference>
<keyword evidence="3" id="KW-0813">Transport</keyword>
<keyword evidence="4 8" id="KW-0732">Signal</keyword>
<dbReference type="GO" id="GO:0015833">
    <property type="term" value="P:peptide transport"/>
    <property type="evidence" value="ECO:0007669"/>
    <property type="project" value="UniProtKB-KW"/>
</dbReference>
<dbReference type="PROSITE" id="PS01040">
    <property type="entry name" value="SBP_BACTERIAL_5"/>
    <property type="match status" value="1"/>
</dbReference>
<feature type="coiled-coil region" evidence="7">
    <location>
        <begin position="540"/>
        <end position="567"/>
    </location>
</feature>
<evidence type="ECO:0000256" key="3">
    <source>
        <dbReference type="ARBA" id="ARBA00022448"/>
    </source>
</evidence>
<proteinExistence type="inferred from homology"/>
<protein>
    <submittedName>
        <fullName evidence="10">Peptide-binding protein</fullName>
    </submittedName>
</protein>
<keyword evidence="5" id="KW-0571">Peptide transport</keyword>
<dbReference type="GO" id="GO:1904680">
    <property type="term" value="F:peptide transmembrane transporter activity"/>
    <property type="evidence" value="ECO:0007669"/>
    <property type="project" value="TreeGrafter"/>
</dbReference>
<evidence type="ECO:0000256" key="5">
    <source>
        <dbReference type="ARBA" id="ARBA00022856"/>
    </source>
</evidence>
<dbReference type="GO" id="GO:0005886">
    <property type="term" value="C:plasma membrane"/>
    <property type="evidence" value="ECO:0007669"/>
    <property type="project" value="UniProtKB-SubCell"/>
</dbReference>
<comment type="caution">
    <text evidence="10">The sequence shown here is derived from an EMBL/GenBank/DDBJ whole genome shotgun (WGS) entry which is preliminary data.</text>
</comment>
<dbReference type="PATRIC" id="fig|1333865.3.peg.389"/>
<keyword evidence="6" id="KW-0653">Protein transport</keyword>
<dbReference type="EMBL" id="ASXA01000001">
    <property type="protein sequence ID" value="EPX91261.1"/>
    <property type="molecule type" value="Genomic_DNA"/>
</dbReference>
<dbReference type="InterPro" id="IPR000914">
    <property type="entry name" value="SBP_5_dom"/>
</dbReference>
<comment type="similarity">
    <text evidence="2">Belongs to the bacterial solute-binding protein 5 family.</text>
</comment>
<dbReference type="Proteomes" id="UP000015340">
    <property type="component" value="Unassembled WGS sequence"/>
</dbReference>
<sequence length="653" mass="72968">MIKLKKRLIGTGLVLATGILLSACGQSNTDTSTYSSTFSANPTTFNYLLDYYADNTAVITNLVDGLLENDSYGNLVPALAEDWSVSSDGLTYTYKLRKDAKWYTADGEEYASVKAQDFVTGIKYAADNKGQAMDLIQNSIKGLNDYVTGVTNDFSTVGVKALDDYTVEYTLTRPEPYWNSKTTNSILFPVNEEFLKSKDKDFGTLTPDSILYNGPYLLKDFTSKSSIEYVKNPHYYDHDKVTIEKVKLAYFDGSDQEMTIRNFESGAYSIAGVYPNSSNYAKTKEKYQDNIVYSLQDKTSWYFNFNVNRKTYNHTAKTTDEQKKSAQTAILNKNFRQAINFGIDRTAYSAQSNGEEAASKTLRNTLVPPTFVQVGDKTFGEVTASKLVDYGTEWSGINLADAQDAYFNKEKAQAKFAEAKKELEAQGVTFPIHLDVPVDQTNKNAVSGMNSVKQTLETVLGSDNIVIDVQQLSTDDFGNVAFLAPNPAARDYDLNFDGWVGDYQDPSTYLDPFNAETGFYLKIFGLDAKEDQELIKSLGLDTYTQLLKEADAENKDVAKRYEKYAEAQAWMIDNSLVMSAMSNGGTASVTKVTPFTRAYSLVGIKGDGNNYKYISLQKDPVTKKQFDEAKAKWEEESKKAIEKSQKEFENHVK</sequence>
<dbReference type="Gene3D" id="3.10.105.10">
    <property type="entry name" value="Dipeptide-binding Protein, Domain 3"/>
    <property type="match status" value="1"/>
</dbReference>
<dbReference type="GO" id="GO:0015031">
    <property type="term" value="P:protein transport"/>
    <property type="evidence" value="ECO:0007669"/>
    <property type="project" value="UniProtKB-KW"/>
</dbReference>
<dbReference type="PROSITE" id="PS51257">
    <property type="entry name" value="PROKAR_LIPOPROTEIN"/>
    <property type="match status" value="1"/>
</dbReference>
<dbReference type="AlphaFoldDB" id="S9RC28"/>
<keyword evidence="7" id="KW-0175">Coiled coil</keyword>
<evidence type="ECO:0000313" key="11">
    <source>
        <dbReference type="Proteomes" id="UP000015340"/>
    </source>
</evidence>
<dbReference type="InterPro" id="IPR023765">
    <property type="entry name" value="SBP_5_CS"/>
</dbReference>
<organism evidence="10 11">
    <name type="scientific">Streptococcus oralis subsp. tigurinus 2426</name>
    <dbReference type="NCBI Taxonomy" id="1333865"/>
    <lineage>
        <taxon>Bacteria</taxon>
        <taxon>Bacillati</taxon>
        <taxon>Bacillota</taxon>
        <taxon>Bacilli</taxon>
        <taxon>Lactobacillales</taxon>
        <taxon>Streptococcaceae</taxon>
        <taxon>Streptococcus</taxon>
    </lineage>
</organism>
<evidence type="ECO:0000256" key="7">
    <source>
        <dbReference type="SAM" id="Coils"/>
    </source>
</evidence>
<evidence type="ECO:0000256" key="1">
    <source>
        <dbReference type="ARBA" id="ARBA00004193"/>
    </source>
</evidence>
<evidence type="ECO:0000256" key="4">
    <source>
        <dbReference type="ARBA" id="ARBA00022729"/>
    </source>
</evidence>
<evidence type="ECO:0000256" key="2">
    <source>
        <dbReference type="ARBA" id="ARBA00005695"/>
    </source>
</evidence>
<dbReference type="PANTHER" id="PTHR30290:SF10">
    <property type="entry name" value="PERIPLASMIC OLIGOPEPTIDE-BINDING PROTEIN-RELATED"/>
    <property type="match status" value="1"/>
</dbReference>
<evidence type="ECO:0000313" key="10">
    <source>
        <dbReference type="EMBL" id="EPX91261.1"/>
    </source>
</evidence>
<comment type="subcellular location">
    <subcellularLocation>
        <location evidence="1">Cell membrane</location>
        <topology evidence="1">Lipid-anchor</topology>
    </subcellularLocation>
</comment>